<keyword evidence="2" id="KW-1185">Reference proteome</keyword>
<proteinExistence type="predicted"/>
<protein>
    <submittedName>
        <fullName evidence="1">Uncharacterized protein</fullName>
    </submittedName>
</protein>
<evidence type="ECO:0000313" key="1">
    <source>
        <dbReference type="EMBL" id="KAG8524701.1"/>
    </source>
</evidence>
<evidence type="ECO:0000313" key="2">
    <source>
        <dbReference type="Proteomes" id="UP000700334"/>
    </source>
</evidence>
<gene>
    <name evidence="1" type="ORF">J0S82_017679</name>
</gene>
<comment type="caution">
    <text evidence="1">The sequence shown here is derived from an EMBL/GenBank/DDBJ whole genome shotgun (WGS) entry which is preliminary data.</text>
</comment>
<sequence>MESEKELKGQVMNQMVNQKQQAMELAEHMDKITLLEEALSTGRQGGGGAKKPK</sequence>
<dbReference type="Proteomes" id="UP000700334">
    <property type="component" value="Unassembled WGS sequence"/>
</dbReference>
<dbReference type="AlphaFoldDB" id="A0A8J6AUG5"/>
<accession>A0A8J6AUG5</accession>
<name>A0A8J6AUG5_GALPY</name>
<reference evidence="1" key="1">
    <citation type="journal article" date="2021" name="Evol. Appl.">
        <title>The genome of the Pyrenean desman and the effects of bottlenecks and inbreeding on the genomic landscape of an endangered species.</title>
        <authorList>
            <person name="Escoda L."/>
            <person name="Castresana J."/>
        </authorList>
    </citation>
    <scope>NUCLEOTIDE SEQUENCE</scope>
    <source>
        <strain evidence="1">IBE-C5619</strain>
    </source>
</reference>
<dbReference type="EMBL" id="JAGFMF010011380">
    <property type="protein sequence ID" value="KAG8524701.1"/>
    <property type="molecule type" value="Genomic_DNA"/>
</dbReference>
<organism evidence="1 2">
    <name type="scientific">Galemys pyrenaicus</name>
    <name type="common">Iberian desman</name>
    <name type="synonym">Pyrenean desman</name>
    <dbReference type="NCBI Taxonomy" id="202257"/>
    <lineage>
        <taxon>Eukaryota</taxon>
        <taxon>Metazoa</taxon>
        <taxon>Chordata</taxon>
        <taxon>Craniata</taxon>
        <taxon>Vertebrata</taxon>
        <taxon>Euteleostomi</taxon>
        <taxon>Mammalia</taxon>
        <taxon>Eutheria</taxon>
        <taxon>Laurasiatheria</taxon>
        <taxon>Eulipotyphla</taxon>
        <taxon>Talpidae</taxon>
        <taxon>Galemys</taxon>
    </lineage>
</organism>